<protein>
    <recommendedName>
        <fullName evidence="5">PH domain-containing protein</fullName>
    </recommendedName>
</protein>
<keyword evidence="2" id="KW-1133">Transmembrane helix</keyword>
<evidence type="ECO:0000313" key="3">
    <source>
        <dbReference type="EMBL" id="GAA1777949.1"/>
    </source>
</evidence>
<organism evidence="3 4">
    <name type="scientific">Nostocoides vanveenii</name>
    <dbReference type="NCBI Taxonomy" id="330835"/>
    <lineage>
        <taxon>Bacteria</taxon>
        <taxon>Bacillati</taxon>
        <taxon>Actinomycetota</taxon>
        <taxon>Actinomycetes</taxon>
        <taxon>Micrococcales</taxon>
        <taxon>Intrasporangiaceae</taxon>
        <taxon>Nostocoides</taxon>
    </lineage>
</organism>
<feature type="region of interest" description="Disordered" evidence="1">
    <location>
        <begin position="179"/>
        <end position="205"/>
    </location>
</feature>
<accession>A0ABN2L808</accession>
<feature type="transmembrane region" description="Helical" evidence="2">
    <location>
        <begin position="7"/>
        <end position="29"/>
    </location>
</feature>
<comment type="caution">
    <text evidence="3">The sequence shown here is derived from an EMBL/GenBank/DDBJ whole genome shotgun (WGS) entry which is preliminary data.</text>
</comment>
<proteinExistence type="predicted"/>
<keyword evidence="2" id="KW-0472">Membrane</keyword>
<feature type="transmembrane region" description="Helical" evidence="2">
    <location>
        <begin position="35"/>
        <end position="53"/>
    </location>
</feature>
<evidence type="ECO:0000256" key="1">
    <source>
        <dbReference type="SAM" id="MobiDB-lite"/>
    </source>
</evidence>
<dbReference type="RefSeq" id="WP_344069627.1">
    <property type="nucleotide sequence ID" value="NZ_BAAAPN010000107.1"/>
</dbReference>
<evidence type="ECO:0008006" key="5">
    <source>
        <dbReference type="Google" id="ProtNLM"/>
    </source>
</evidence>
<dbReference type="EMBL" id="BAAAPN010000107">
    <property type="protein sequence ID" value="GAA1777949.1"/>
    <property type="molecule type" value="Genomic_DNA"/>
</dbReference>
<keyword evidence="4" id="KW-1185">Reference proteome</keyword>
<evidence type="ECO:0000256" key="2">
    <source>
        <dbReference type="SAM" id="Phobius"/>
    </source>
</evidence>
<reference evidence="3 4" key="1">
    <citation type="journal article" date="2019" name="Int. J. Syst. Evol. Microbiol.">
        <title>The Global Catalogue of Microorganisms (GCM) 10K type strain sequencing project: providing services to taxonomists for standard genome sequencing and annotation.</title>
        <authorList>
            <consortium name="The Broad Institute Genomics Platform"/>
            <consortium name="The Broad Institute Genome Sequencing Center for Infectious Disease"/>
            <person name="Wu L."/>
            <person name="Ma J."/>
        </authorList>
    </citation>
    <scope>NUCLEOTIDE SEQUENCE [LARGE SCALE GENOMIC DNA]</scope>
    <source>
        <strain evidence="3 4">JCM 15591</strain>
    </source>
</reference>
<gene>
    <name evidence="3" type="ORF">GCM10009810_38660</name>
</gene>
<sequence>MNRRPAALAVIAYAAPGILAMMSIGAAVSMGKESLPGWVAVGLMVGLVAWLGYAFSRGMRRLPRWQLFGSFPLVVIGGTVLEHADRLWPVTLATAALLGGSLARSPAGIPPGMVGAGGWPVDAPHVAGSEARGAAGWPADPATSGRHERGATAYGAGGTAYGTGGAAYGTGGAAYGPGSAAPSAWPHGTEGPQDGAGPVEGSGLQDVASGPMGAVRLAGGGTIAFLLVVSIGTLALGGWALYSAIAGRNYVPDTTAVRIVGGFFGALFTLIGLAGMVTVIELLGTKEQRIEVDAMGLRRTGVRSWSAPWTDVRSVGIIVRERPGRTVRRQVVTLWVGLAPGAPAGRLVADGARPPYTHRDRLPADSLAAVDGLLRAHAGARYRGITDI</sequence>
<keyword evidence="2" id="KW-0812">Transmembrane</keyword>
<evidence type="ECO:0000313" key="4">
    <source>
        <dbReference type="Proteomes" id="UP001501475"/>
    </source>
</evidence>
<dbReference type="Proteomes" id="UP001501475">
    <property type="component" value="Unassembled WGS sequence"/>
</dbReference>
<feature type="transmembrane region" description="Helical" evidence="2">
    <location>
        <begin position="222"/>
        <end position="242"/>
    </location>
</feature>
<feature type="transmembrane region" description="Helical" evidence="2">
    <location>
        <begin position="262"/>
        <end position="283"/>
    </location>
</feature>
<name>A0ABN2L808_9MICO</name>